<dbReference type="PANTHER" id="PTHR46136:SF19">
    <property type="entry name" value="TRANSCRIPTION FACTOR GTE12"/>
    <property type="match status" value="1"/>
</dbReference>
<organism evidence="2 3">
    <name type="scientific">Ilex paraguariensis</name>
    <name type="common">yerba mate</name>
    <dbReference type="NCBI Taxonomy" id="185542"/>
    <lineage>
        <taxon>Eukaryota</taxon>
        <taxon>Viridiplantae</taxon>
        <taxon>Streptophyta</taxon>
        <taxon>Embryophyta</taxon>
        <taxon>Tracheophyta</taxon>
        <taxon>Spermatophyta</taxon>
        <taxon>Magnoliopsida</taxon>
        <taxon>eudicotyledons</taxon>
        <taxon>Gunneridae</taxon>
        <taxon>Pentapetalae</taxon>
        <taxon>asterids</taxon>
        <taxon>campanulids</taxon>
        <taxon>Aquifoliales</taxon>
        <taxon>Aquifoliaceae</taxon>
        <taxon>Ilex</taxon>
    </lineage>
</organism>
<sequence length="188" mass="21975">MPAFNKRRPAEKVGCHVKKSLKSERCFDVGIPRAKNGGRQSTWKIVQKIGPAREDDQLAKSVDDQLSPKALRAAKLKTRFADTILKAKGKLLDQDYKDDLMRLQKEKERLQRQQREEMVKIEAQINTVERDLKLQQREREREAARIALEEIEKTVEIDDFFTVLKDFEQLIGHSLPNQRVVWAGFRRH</sequence>
<evidence type="ECO:0000313" key="2">
    <source>
        <dbReference type="EMBL" id="CAK9162431.1"/>
    </source>
</evidence>
<protein>
    <submittedName>
        <fullName evidence="2">Uncharacterized protein</fullName>
    </submittedName>
</protein>
<keyword evidence="1" id="KW-0175">Coiled coil</keyword>
<reference evidence="2 3" key="1">
    <citation type="submission" date="2024-02" db="EMBL/GenBank/DDBJ databases">
        <authorList>
            <person name="Vignale AGUSTIN F."/>
            <person name="Sosa J E."/>
            <person name="Modenutti C."/>
        </authorList>
    </citation>
    <scope>NUCLEOTIDE SEQUENCE [LARGE SCALE GENOMIC DNA]</scope>
</reference>
<dbReference type="AlphaFoldDB" id="A0ABC8T2X1"/>
<comment type="caution">
    <text evidence="2">The sequence shown here is derived from an EMBL/GenBank/DDBJ whole genome shotgun (WGS) entry which is preliminary data.</text>
</comment>
<feature type="coiled-coil region" evidence="1">
    <location>
        <begin position="93"/>
        <end position="154"/>
    </location>
</feature>
<dbReference type="EMBL" id="CAUOFW020003853">
    <property type="protein sequence ID" value="CAK9162431.1"/>
    <property type="molecule type" value="Genomic_DNA"/>
</dbReference>
<dbReference type="InterPro" id="IPR052442">
    <property type="entry name" value="Env_Response_Regulator"/>
</dbReference>
<gene>
    <name evidence="2" type="ORF">ILEXP_LOCUS31299</name>
</gene>
<evidence type="ECO:0000313" key="3">
    <source>
        <dbReference type="Proteomes" id="UP001642360"/>
    </source>
</evidence>
<keyword evidence="3" id="KW-1185">Reference proteome</keyword>
<name>A0ABC8T2X1_9AQUA</name>
<evidence type="ECO:0000256" key="1">
    <source>
        <dbReference type="SAM" id="Coils"/>
    </source>
</evidence>
<proteinExistence type="predicted"/>
<dbReference type="Proteomes" id="UP001642360">
    <property type="component" value="Unassembled WGS sequence"/>
</dbReference>
<accession>A0ABC8T2X1</accession>
<dbReference type="PANTHER" id="PTHR46136">
    <property type="entry name" value="TRANSCRIPTION FACTOR GTE8"/>
    <property type="match status" value="1"/>
</dbReference>